<dbReference type="GO" id="GO:0006869">
    <property type="term" value="P:lipid transport"/>
    <property type="evidence" value="ECO:0007669"/>
    <property type="project" value="UniProtKB-KW"/>
</dbReference>
<dbReference type="PANTHER" id="PTHR16166">
    <property type="entry name" value="VACUOLAR PROTEIN SORTING-ASSOCIATED PROTEIN VPS13"/>
    <property type="match status" value="1"/>
</dbReference>
<dbReference type="PANTHER" id="PTHR16166:SF93">
    <property type="entry name" value="INTERMEMBRANE LIPID TRANSFER PROTEIN VPS13"/>
    <property type="match status" value="1"/>
</dbReference>
<evidence type="ECO:0000313" key="9">
    <source>
        <dbReference type="EMBL" id="SSX32306.1"/>
    </source>
</evidence>
<proteinExistence type="inferred from homology"/>
<dbReference type="EMBL" id="UFQT01001985">
    <property type="protein sequence ID" value="SSX32306.1"/>
    <property type="molecule type" value="Genomic_DNA"/>
</dbReference>
<dbReference type="InterPro" id="IPR009543">
    <property type="entry name" value="VPS13_VAB"/>
</dbReference>
<evidence type="ECO:0000256" key="1">
    <source>
        <dbReference type="ARBA" id="ARBA00006545"/>
    </source>
</evidence>
<evidence type="ECO:0000259" key="7">
    <source>
        <dbReference type="Pfam" id="PF25037"/>
    </source>
</evidence>
<feature type="domain" description="Vacuolar protein sorting-associated protein 13 VPS13 adaptor binding" evidence="6">
    <location>
        <begin position="2030"/>
        <end position="2206"/>
    </location>
</feature>
<dbReference type="Pfam" id="PF12624">
    <property type="entry name" value="VPS13_N"/>
    <property type="match status" value="1"/>
</dbReference>
<dbReference type="GO" id="GO:0006623">
    <property type="term" value="P:protein targeting to vacuole"/>
    <property type="evidence" value="ECO:0007669"/>
    <property type="project" value="TreeGrafter"/>
</dbReference>
<evidence type="ECO:0000256" key="2">
    <source>
        <dbReference type="ARBA" id="ARBA00022448"/>
    </source>
</evidence>
<accession>A0A336L615</accession>
<gene>
    <name evidence="8" type="primary">CSON004831</name>
</gene>
<organism evidence="8">
    <name type="scientific">Culicoides sonorensis</name>
    <name type="common">Biting midge</name>
    <dbReference type="NCBI Taxonomy" id="179676"/>
    <lineage>
        <taxon>Eukaryota</taxon>
        <taxon>Metazoa</taxon>
        <taxon>Ecdysozoa</taxon>
        <taxon>Arthropoda</taxon>
        <taxon>Hexapoda</taxon>
        <taxon>Insecta</taxon>
        <taxon>Pterygota</taxon>
        <taxon>Neoptera</taxon>
        <taxon>Endopterygota</taxon>
        <taxon>Diptera</taxon>
        <taxon>Nematocera</taxon>
        <taxon>Chironomoidea</taxon>
        <taxon>Ceratopogonidae</taxon>
        <taxon>Ceratopogoninae</taxon>
        <taxon>Culicoides</taxon>
        <taxon>Monoculicoides</taxon>
    </lineage>
</organism>
<reference evidence="9" key="2">
    <citation type="submission" date="2018-07" db="EMBL/GenBank/DDBJ databases">
        <authorList>
            <person name="Quirk P.G."/>
            <person name="Krulwich T.A."/>
        </authorList>
    </citation>
    <scope>NUCLEOTIDE SEQUENCE</scope>
</reference>
<feature type="domain" description="Chorein N-terminal" evidence="4">
    <location>
        <begin position="2"/>
        <end position="864"/>
    </location>
</feature>
<dbReference type="Pfam" id="PF25037">
    <property type="entry name" value="VPS13_C"/>
    <property type="match status" value="1"/>
</dbReference>
<dbReference type="InterPro" id="IPR056747">
    <property type="entry name" value="VPS13-like_M"/>
</dbReference>
<evidence type="ECO:0000259" key="4">
    <source>
        <dbReference type="Pfam" id="PF12624"/>
    </source>
</evidence>
<dbReference type="VEuPathDB" id="VectorBase:CSON004831"/>
<keyword evidence="3" id="KW-0445">Lipid transport</keyword>
<dbReference type="GO" id="GO:0045053">
    <property type="term" value="P:protein retention in Golgi apparatus"/>
    <property type="evidence" value="ECO:0007669"/>
    <property type="project" value="TreeGrafter"/>
</dbReference>
<name>A0A336L615_CULSO</name>
<reference evidence="8" key="1">
    <citation type="submission" date="2018-04" db="EMBL/GenBank/DDBJ databases">
        <authorList>
            <person name="Go L.Y."/>
            <person name="Mitchell J.A."/>
        </authorList>
    </citation>
    <scope>NUCLEOTIDE SEQUENCE</scope>
    <source>
        <tissue evidence="8">Whole organism</tissue>
    </source>
</reference>
<feature type="domain" description="VPS13-like middle region" evidence="5">
    <location>
        <begin position="1116"/>
        <end position="1927"/>
    </location>
</feature>
<dbReference type="InterPro" id="IPR026847">
    <property type="entry name" value="VPS13"/>
</dbReference>
<comment type="similarity">
    <text evidence="1">Belongs to the VPS13 family.</text>
</comment>
<sequence length="3465" mass="391511">MVFESIVADLINRFLGEYVENLDRKQLKIGLFGGDIVLNDLIIKNTVLNELDLPITVTYARLGKLILKIPYTEIYKAPVVAIVERLYILAVPNNSIVYDSEKEKKALEEAKRNEILKIEKAKLDQEEKDKPKLEKGFAEKLVAQIINNIQIKINDVHIRYEDRYTTQTPFAFGVTLSKLSVHTTNENWIEEIVQASVTKIFKVAQLEGLAVYLNHDAKLFCSEDISKYPTLFKESIASKTEWPSDYNYIFGPISLLTKLQLNPKPEEDDIPYSIPKIKLGINMEKLRLGISREQYKYITQLIEVMGRMVRGTPYRKFRPTGVPYHGNFRLWWKFAYQCILEVEVRRRRKNWNWQHISEHRNMCRAYAEVYRSKLTSKKPQADILKQIEEYEMKLDIYNIIIIRQKIELEVEKLGKLEKEEPKKGWFSGWWSGKENQTKVDDSDDIKKKFEAAMTNEEKAKLYDAIGYQENYTPTEDPESFIGTDITFELDALEVIVRDELSKSDVGDLFEEIIFLQLKGVVCNLQQRSAASALRCGVQMDEFRIEGVKQDGEKPLIVSSNIVDSSGVLLDISFETNPIDKKCDQRIKISSKPIQIVYDAKTIIQLIKIFQTPQTTTISQLQNAATEKIMNIKERSATGLQYAISKHTRLELDIAFMPSYLIVPYGGAYKRQESVLVLSLGKLMIKTEPRQENDTDIRSMHQAGVKQEEIMAEIISRSYDKFAFEIQDVQAIVAKPNENWLISITNGVETKMHLLQPTSLKVLVHLCVIDDDPRLPKAKVAGELSSVNVCVTQNRIMELISILTSIPLPETDTVHEAPLTKDPNRFGSSISLLKYLDDRQKNVNVAIPEPTYDLDETEVTQFTDIEISFILNEFSLTICNDENSSKSSSDIFVTPTSEFPTTPVNEVLSQAALSFDYTLPFEKNKMLSCKVKQLEISLVQRTYDLKIDLKLGAIAVDQYRKFNETEQILNIINTPKYDKNSDYLFILNYVNCKRMSPEFSTKYGSVEQLLEINFSTLLVLLHQEGINELLEILNDIQTKVDVSLKANSENKSRIAKTSDEPIPATILMSATKGKLSAILEDETHGKSSAVSKKNSAVVDSIKFKVIAKFEDVAVELQNEMRSIAILEIQNLQAGVSIKSSYTDIKLKLQDIVVTDRNPDAVHTKILSIVGDNALSCELVLFNLDETSSYNSDNMNITITMGCAKIVFLNLFVSSVLDFLDNFQAAQQKIKDASVYGLEAAKTNVVEAYSQATRMKLNIKIKAPFVIVPIDSKTVEALAIDLGFLSITNKCTDVVTKHELSPAVIDIMKVELTDMKLSKVIIREADDLGHSRFGGDELNYGIKSDGQILCPTSFTLILKRNLSASWYKEQAEIDISGRIDSIELNIASSDYQMIMNILSKNMTETAVTKKPTAVETSNVPVKIEHQNSVRNKLQSADKSLDTASESAGSVTVQQQEKVIVDTFLKFSFQLNSIKINLFTAPNEGLAAFGLYYISLKGQKLVDSCLTTSIVLCDVHLDDTRSNRQNKITKFMHRRDHPNSDSSDPVRSMIDVTLNIKGNDTFADVKIFSFNLILSIDFLMKISNFFQTDAEPVQEVKNVPNKNKQIQAAATPSQKQDNNTTLTLLLHIEQPDIILVERMDDLNCYALFLNNEISLKVRQVGDKQVIKGEIQNFCLYLSEFNPDVRSTEKNYIIDPCSITLNGSMPQDDQMNISILTSDIKVSVSPSTIELLSNIVHTMTTVESAVSETTLPLPDLKDIWNEETFENDDFWFTKVDEPEEAIAAEFALVQTSKSESCVIQVPNLVIIIETGVGIHTIPMLFVEANMEAKIKNWSSDISVDGTLRLGISCYNNKMALWEPLLEPIEHELPSGETDYQLWELNFEMNIESQDIDELDEPNLTTKMKISSVNTLELTVTEMSLEVLQNLSNAFSDAMKPTGIAKSEADAPYVIVNDTGETVHLDLKKSGFIVYSNQKDIGNEDDVIVIAPNTRSFLQPEVETNVLESFFLSKSKKQSKAQERFLYVKIGDIEKEICLPVYKADYRYFPLYRSNQEPWAIVSEVKINLDSIHVTLRSIFQVHNHFTAPISIYCIENGQYKEIAEVLPNCRCNVPLYAVYLHKGEIYFSMQGYKPSAQGISWKEGSSNFNLSKSLQCDPLNTYEPFFINAIRERQEVFHEVTTRHTMLSASYIIHLRPTLTLKNCLPIGIQVCVLGCSVAREISLESPSANQGEDYLDYGIKEVKPGEILHLPTIKTSSKSKDNQTYIVVKLSQYLEKDWSCTTEIPSEPVDFVVWTFNSYDSVEIMSLQLGVRYGYKPSAQGISWKEGSSNFNLSKSLQCDPLNTYEPFFINAIRERQEVFHEVTTRHTMLSASYIIHLRPTLTLKNCLPIGIQVCVLGCSVAREISLESPSANQGEDYLDYGIKEVKPGEILHLPTIKTSSKSKDNQTYIVVKLSQYLEKDWSCTTEIPSEPVDFVVWTFNSYDSVEIMSLQLGVRCENKNSGMMLTLYCPFWFINKTGLLLSYRASDESTNILYHPANLNQPILFSFKEKSFYGKKKATIRVGNGDWCEKFSLDTAGSSGVIACKTNDVTYQIAVHNTLTHNSLTKQIVFMPYYVVINRAPFTIEVQEHSRPADAWIKLKTDDCAPLWPKSDNDKTLHVKTEDTREVTHPFKYTDVQCTLLKLNNQYGGINVDVHVTEGAVYITFSNYHHGDAPALIINHTERPITFWEKGNVNKRSLSSMSKLLYTWVDPAGDRCIVWNNGSKTIENDLRKDGIGKFKYENSDESIWWISFLDGTQRILLFSKNDEIASATQATNRFNQVSQEISVAIHGIGLSLVNSVAQKDVMYVGIASSGVIWEEKKKSRFKSMKIHESQVVEAKYQEFLSDQINNKAEYGYVPIEGKLEVNFHQMKAKKSSEREIRRTFYPGLWVELKTSPYQMQLHAKINRIQIDNQLSDCIYPVVLAPVPPPRSVATSMELKPFIEMSVVQRIIPHSNVKQFKYLHVLMQEFHIKVDLMFINEIFSIVSSETTEEEAKELFIKDLELHNQPLLAHVTVQTQQEQKNFYDNLHLGPLKIHVSFSMAGSESSALPGILSTILQGVGVTLTDINDVVFRLAFFQREFQFLTQRQLTSECVSHYTGQALKQAYVLVLGLDVIGNPYGLVLGFTKGFEDLFYEPFQGAIQGPGEFAEGLVVGIRSLFGHTVGGAAGAVSKITGAVGKGLAALTFDKDYQKSRRDALNKKPENLQEGIARSGKGLVMGVFDGVTGVFTKPISGAKHEGVEGFFKGLGKGAVGLVARPTAGFVDFASGSFDAVKRATDLSNETLRLRPPRFLHSDNVLKPYSKKEAEGNKLLREVDKGKFAATDSFKNYEVIYENKEAILFTDHRIIYASKNDLFGGWQSEWSHQWNAFSTVTECDKGIELVLSPQKNKKGFKNMFASSEVGRKVVFVNSPEKRARLTAIMNQLISTYNNQ</sequence>
<dbReference type="OMA" id="RHHIGAQ"/>
<dbReference type="InterPro" id="IPR026854">
    <property type="entry name" value="VPS13_N"/>
</dbReference>
<dbReference type="Pfam" id="PF25036">
    <property type="entry name" value="VPS13_VAB"/>
    <property type="match status" value="2"/>
</dbReference>
<evidence type="ECO:0000259" key="6">
    <source>
        <dbReference type="Pfam" id="PF25036"/>
    </source>
</evidence>
<evidence type="ECO:0000256" key="3">
    <source>
        <dbReference type="ARBA" id="ARBA00023055"/>
    </source>
</evidence>
<evidence type="ECO:0000313" key="8">
    <source>
        <dbReference type="EMBL" id="SSX12864.1"/>
    </source>
</evidence>
<feature type="domain" description="Intermembrane lipid transfer protein VPS13-like C-terminal" evidence="7">
    <location>
        <begin position="3320"/>
        <end position="3424"/>
    </location>
</feature>
<dbReference type="EMBL" id="UFQS01001985">
    <property type="protein sequence ID" value="SSX12864.1"/>
    <property type="molecule type" value="Genomic_DNA"/>
</dbReference>
<evidence type="ECO:0000259" key="5">
    <source>
        <dbReference type="Pfam" id="PF25033"/>
    </source>
</evidence>
<keyword evidence="2" id="KW-0813">Transport</keyword>
<dbReference type="Pfam" id="PF25033">
    <property type="entry name" value="VPS13_M"/>
    <property type="match status" value="1"/>
</dbReference>
<dbReference type="InterPro" id="IPR056748">
    <property type="entry name" value="VPS13-like_C"/>
</dbReference>
<feature type="domain" description="Vacuolar protein sorting-associated protein 13 VPS13 adaptor binding" evidence="6">
    <location>
        <begin position="2291"/>
        <end position="2747"/>
    </location>
</feature>
<protein>
    <submittedName>
        <fullName evidence="8">CSON004831 protein</fullName>
    </submittedName>
</protein>